<evidence type="ECO:0000313" key="2">
    <source>
        <dbReference type="Proteomes" id="UP000464468"/>
    </source>
</evidence>
<keyword evidence="2" id="KW-1185">Reference proteome</keyword>
<sequence>MIDDMIETIQSLNALMREETGLLATAGRSRDIEPVAAAKLKLTATLETQMAALAREQPDWRETMAPEPRAVLIEALDELQDVAADNARMLSRQIDLSRDIMDAIAEEAKRLSGTRRQTYGAAGGLFEMDQATPISVNTSL</sequence>
<dbReference type="Proteomes" id="UP000464468">
    <property type="component" value="Chromosome"/>
</dbReference>
<dbReference type="RefSeq" id="WP_160591304.1">
    <property type="nucleotide sequence ID" value="NZ_CP047895.1"/>
</dbReference>
<gene>
    <name evidence="1" type="ORF">GVO57_01590</name>
</gene>
<accession>A0A7Z2NUN0</accession>
<proteinExistence type="predicted"/>
<evidence type="ECO:0000313" key="1">
    <source>
        <dbReference type="EMBL" id="QHL89756.1"/>
    </source>
</evidence>
<keyword evidence="1" id="KW-0282">Flagellum</keyword>
<dbReference type="EMBL" id="CP047895">
    <property type="protein sequence ID" value="QHL89756.1"/>
    <property type="molecule type" value="Genomic_DNA"/>
</dbReference>
<dbReference type="AlphaFoldDB" id="A0A7Z2NUN0"/>
<keyword evidence="1" id="KW-0966">Cell projection</keyword>
<name>A0A7Z2NUN0_9SPHN</name>
<reference evidence="1 2" key="1">
    <citation type="submission" date="2020-01" db="EMBL/GenBank/DDBJ databases">
        <title>Sphingomonas sp. C33 whole genome sequece.</title>
        <authorList>
            <person name="Park C."/>
        </authorList>
    </citation>
    <scope>NUCLEOTIDE SEQUENCE [LARGE SCALE GENOMIC DNA]</scope>
    <source>
        <strain evidence="1 2">C33</strain>
    </source>
</reference>
<organism evidence="1 2">
    <name type="scientific">Sphingomonas changnyeongensis</name>
    <dbReference type="NCBI Taxonomy" id="2698679"/>
    <lineage>
        <taxon>Bacteria</taxon>
        <taxon>Pseudomonadati</taxon>
        <taxon>Pseudomonadota</taxon>
        <taxon>Alphaproteobacteria</taxon>
        <taxon>Sphingomonadales</taxon>
        <taxon>Sphingomonadaceae</taxon>
        <taxon>Sphingomonas</taxon>
    </lineage>
</organism>
<protein>
    <submittedName>
        <fullName evidence="1">Flagellar biosynthesis protein FlgN</fullName>
    </submittedName>
</protein>
<keyword evidence="1" id="KW-0969">Cilium</keyword>
<dbReference type="KEGG" id="schy:GVO57_01590"/>